<proteinExistence type="predicted"/>
<organism evidence="1 2">
    <name type="scientific">Aspergillus melleus</name>
    <dbReference type="NCBI Taxonomy" id="138277"/>
    <lineage>
        <taxon>Eukaryota</taxon>
        <taxon>Fungi</taxon>
        <taxon>Dikarya</taxon>
        <taxon>Ascomycota</taxon>
        <taxon>Pezizomycotina</taxon>
        <taxon>Eurotiomycetes</taxon>
        <taxon>Eurotiomycetidae</taxon>
        <taxon>Eurotiales</taxon>
        <taxon>Aspergillaceae</taxon>
        <taxon>Aspergillus</taxon>
        <taxon>Aspergillus subgen. Circumdati</taxon>
    </lineage>
</organism>
<reference evidence="1 2" key="1">
    <citation type="journal article" date="2023" name="ACS Omega">
        <title>Identification of the Neoaspergillic Acid Biosynthesis Gene Cluster by Establishing an In Vitro CRISPR-Ribonucleoprotein Genetic System in Aspergillus melleus.</title>
        <authorList>
            <person name="Yuan B."/>
            <person name="Grau M.F."/>
            <person name="Murata R.M."/>
            <person name="Torok T."/>
            <person name="Venkateswaran K."/>
            <person name="Stajich J.E."/>
            <person name="Wang C.C.C."/>
        </authorList>
    </citation>
    <scope>NUCLEOTIDE SEQUENCE [LARGE SCALE GENOMIC DNA]</scope>
    <source>
        <strain evidence="1 2">IMV 1140</strain>
    </source>
</reference>
<gene>
    <name evidence="1" type="ORF">N8T08_005268</name>
</gene>
<evidence type="ECO:0000313" key="1">
    <source>
        <dbReference type="EMBL" id="KAK1149714.1"/>
    </source>
</evidence>
<evidence type="ECO:0000313" key="2">
    <source>
        <dbReference type="Proteomes" id="UP001177260"/>
    </source>
</evidence>
<dbReference type="EMBL" id="JAOPJF010000003">
    <property type="protein sequence ID" value="KAK1149714.1"/>
    <property type="molecule type" value="Genomic_DNA"/>
</dbReference>
<comment type="caution">
    <text evidence="1">The sequence shown here is derived from an EMBL/GenBank/DDBJ whole genome shotgun (WGS) entry which is preliminary data.</text>
</comment>
<sequence length="423" mass="46882">MNVYMDWQQSVRWAWSLINGLAISEYTQKSKASTALLPKSQTTDTTLKDRALYDQTDLISSVDGGAITLITIQYNLFVGTVAPYADGRPDLQLILDRAMKFEISGQFLLTEVGHGLDARNLETTATLLPNRDFELHSPNIAAAKCMPPTTPRSGLPSIGVVMAKLMVEGEDYGVRAFLVPLADGKEMCKGVTSNRALPPRTGAHPIDHALTYFDHVRLPSSALLGPIAKPKTGCIPLLKNAIYNASLFSMRRKVRNYDGKLIAVMSFRTQHLPILHAIAQYHVLQAFFIKAATEFRNPKYDARIRHAFATVFKAVALQHFQKSIKAMNDGCGWHGYFEHNQILQSELEFRAVGTAEGDIRVLAITQNAGIDPKLIELYESGVIKEDSAWYSEQGGLSRKAQFEMEAKAADALLPDLESSRIRT</sequence>
<accession>A0ACC3BFT6</accession>
<name>A0ACC3BFT6_9EURO</name>
<dbReference type="Proteomes" id="UP001177260">
    <property type="component" value="Unassembled WGS sequence"/>
</dbReference>
<protein>
    <submittedName>
        <fullName evidence="1">Uncharacterized protein</fullName>
    </submittedName>
</protein>
<keyword evidence="2" id="KW-1185">Reference proteome</keyword>